<evidence type="ECO:0000313" key="10">
    <source>
        <dbReference type="EMBL" id="EGV60125.1"/>
    </source>
</evidence>
<comment type="function">
    <text evidence="1">Involved in pre-25S rRNA processing.</text>
</comment>
<comment type="similarity">
    <text evidence="3">Belongs to the RRM RBM34 family.</text>
</comment>
<reference evidence="10 11" key="1">
    <citation type="journal article" date="2011" name="Proc. Natl. Acad. Sci. U.S.A.">
        <title>Comparative genomics of xylose-fermenting fungi for enhanced biofuel production.</title>
        <authorList>
            <person name="Wohlbach D.J."/>
            <person name="Kuo A."/>
            <person name="Sato T.K."/>
            <person name="Potts K.M."/>
            <person name="Salamov A.A."/>
            <person name="LaButti K.M."/>
            <person name="Sun H."/>
            <person name="Clum A."/>
            <person name="Pangilinan J.L."/>
            <person name="Lindquist E.A."/>
            <person name="Lucas S."/>
            <person name="Lapidus A."/>
            <person name="Jin M."/>
            <person name="Gunawan C."/>
            <person name="Balan V."/>
            <person name="Dale B.E."/>
            <person name="Jeffries T.W."/>
            <person name="Zinkel R."/>
            <person name="Barry K.W."/>
            <person name="Grigoriev I.V."/>
            <person name="Gasch A.P."/>
        </authorList>
    </citation>
    <scope>NUCLEOTIDE SEQUENCE [LARGE SCALE GENOMIC DNA]</scope>
    <source>
        <strain evidence="11">ATCC 10573 / BCRC 21748 / CBS 615 / JCM 9827 / NBRC 10315 / NRRL Y-1498 / VKM Y-70</strain>
    </source>
</reference>
<dbReference type="eggNOG" id="KOG0118">
    <property type="taxonomic scope" value="Eukaryota"/>
</dbReference>
<proteinExistence type="inferred from homology"/>
<comment type="subcellular location">
    <subcellularLocation>
        <location evidence="2">Nucleus</location>
        <location evidence="2">Nucleolus</location>
    </subcellularLocation>
</comment>
<gene>
    <name evidence="10" type="ORF">CANTEDRAFT_95589</name>
</gene>
<evidence type="ECO:0000256" key="2">
    <source>
        <dbReference type="ARBA" id="ARBA00004604"/>
    </source>
</evidence>
<organism evidence="11">
    <name type="scientific">Candida tenuis (strain ATCC 10573 / BCRC 21748 / CBS 615 / JCM 9827 / NBRC 10315 / NRRL Y-1498 / VKM Y-70)</name>
    <name type="common">Yeast</name>
    <name type="synonym">Yamadazyma tenuis</name>
    <dbReference type="NCBI Taxonomy" id="590646"/>
    <lineage>
        <taxon>Eukaryota</taxon>
        <taxon>Fungi</taxon>
        <taxon>Dikarya</taxon>
        <taxon>Ascomycota</taxon>
        <taxon>Saccharomycotina</taxon>
        <taxon>Pichiomycetes</taxon>
        <taxon>Debaryomycetaceae</taxon>
        <taxon>Yamadazyma</taxon>
    </lineage>
</organism>
<evidence type="ECO:0000256" key="6">
    <source>
        <dbReference type="ARBA" id="ARBA00023242"/>
    </source>
</evidence>
<feature type="region of interest" description="Disordered" evidence="8">
    <location>
        <begin position="386"/>
        <end position="430"/>
    </location>
</feature>
<keyword evidence="6" id="KW-0539">Nucleus</keyword>
<dbReference type="GO" id="GO:0005730">
    <property type="term" value="C:nucleolus"/>
    <property type="evidence" value="ECO:0007669"/>
    <property type="project" value="UniProtKB-SubCell"/>
</dbReference>
<keyword evidence="5 7" id="KW-0694">RNA-binding</keyword>
<feature type="region of interest" description="Disordered" evidence="8">
    <location>
        <begin position="28"/>
        <end position="80"/>
    </location>
</feature>
<dbReference type="Pfam" id="PF00076">
    <property type="entry name" value="RRM_1"/>
    <property type="match status" value="1"/>
</dbReference>
<dbReference type="AlphaFoldDB" id="G3BC58"/>
<sequence length="430" mass="48441">MSVFNTIFGSAKHDKAIDGLFGSAAPVDRTRLVRERTVPDSRPQNVSPEDITQTQTSSPQDDNLPQTQSQPRKKSTRDENFDLEARYFDKLLKEDKPDVQPVPSVEESSDDSDSEETKPAKRAKVVDLKETELEKAEKTVFVGNVPISVVTSKPTYKRFKHLFANVGPVQSIRFRSISFDQALPRKIAFAQKSFHANRQNINSYVVFETKEASLKAVDLLNATVFDQFHLKVDHVTHPTAKDNKRTVFVGNLDFDEQEETLWKYFNAHTANDVESVRIVRDAKTNLGKGFALVQFNDSLSVNKVLMLHDKPIGGGSKRKLRISRAKNHAKPSELSPNHIDNQKQNKNKKGLRSLNDKQKTTLGRVKVLGKADKATAGDVKMVMEGERAHKRGLLKNGQLKVKKPRHKKPRIRDRSTRFKEQLKAGAGGTK</sequence>
<dbReference type="EMBL" id="GL996528">
    <property type="protein sequence ID" value="EGV60125.1"/>
    <property type="molecule type" value="Genomic_DNA"/>
</dbReference>
<dbReference type="Gene3D" id="3.30.70.330">
    <property type="match status" value="2"/>
</dbReference>
<evidence type="ECO:0000256" key="8">
    <source>
        <dbReference type="SAM" id="MobiDB-lite"/>
    </source>
</evidence>
<evidence type="ECO:0000256" key="3">
    <source>
        <dbReference type="ARBA" id="ARBA00007077"/>
    </source>
</evidence>
<dbReference type="OrthoDB" id="442677at2759"/>
<feature type="compositionally biased region" description="Basic and acidic residues" evidence="8">
    <location>
        <begin position="28"/>
        <end position="39"/>
    </location>
</feature>
<dbReference type="GeneID" id="18250519"/>
<feature type="compositionally biased region" description="Basic residues" evidence="8">
    <location>
        <begin position="400"/>
        <end position="411"/>
    </location>
</feature>
<dbReference type="HOGENOM" id="CLU_006468_0_0_1"/>
<dbReference type="PANTHER" id="PTHR23236:SF25">
    <property type="entry name" value="RNA-BINDING PROTEIN 34"/>
    <property type="match status" value="1"/>
</dbReference>
<dbReference type="PANTHER" id="PTHR23236">
    <property type="entry name" value="EUKARYOTIC TRANSLATION INITIATION FACTOR 4B/4H"/>
    <property type="match status" value="1"/>
</dbReference>
<evidence type="ECO:0000256" key="7">
    <source>
        <dbReference type="PROSITE-ProRule" id="PRU00176"/>
    </source>
</evidence>
<feature type="compositionally biased region" description="Polar residues" evidence="8">
    <location>
        <begin position="42"/>
        <end position="70"/>
    </location>
</feature>
<evidence type="ECO:0000259" key="9">
    <source>
        <dbReference type="PROSITE" id="PS50102"/>
    </source>
</evidence>
<dbReference type="Proteomes" id="UP000000707">
    <property type="component" value="Unassembled WGS sequence"/>
</dbReference>
<feature type="domain" description="RRM" evidence="9">
    <location>
        <begin position="138"/>
        <end position="237"/>
    </location>
</feature>
<protein>
    <recommendedName>
        <fullName evidence="4">Nucleolar protein 12</fullName>
    </recommendedName>
</protein>
<feature type="compositionally biased region" description="Polar residues" evidence="8">
    <location>
        <begin position="334"/>
        <end position="344"/>
    </location>
</feature>
<dbReference type="KEGG" id="cten:18250519"/>
<dbReference type="InterPro" id="IPR035979">
    <property type="entry name" value="RBD_domain_sf"/>
</dbReference>
<evidence type="ECO:0000256" key="4">
    <source>
        <dbReference type="ARBA" id="ARBA00015520"/>
    </source>
</evidence>
<feature type="region of interest" description="Disordered" evidence="8">
    <location>
        <begin position="326"/>
        <end position="362"/>
    </location>
</feature>
<dbReference type="SMART" id="SM00360">
    <property type="entry name" value="RRM"/>
    <property type="match status" value="2"/>
</dbReference>
<dbReference type="PROSITE" id="PS50102">
    <property type="entry name" value="RRM"/>
    <property type="match status" value="2"/>
</dbReference>
<evidence type="ECO:0000313" key="11">
    <source>
        <dbReference type="Proteomes" id="UP000000707"/>
    </source>
</evidence>
<name>G3BC58_CANTC</name>
<feature type="domain" description="RRM" evidence="9">
    <location>
        <begin position="245"/>
        <end position="327"/>
    </location>
</feature>
<dbReference type="SUPFAM" id="SSF54928">
    <property type="entry name" value="RNA-binding domain, RBD"/>
    <property type="match status" value="1"/>
</dbReference>
<dbReference type="GO" id="GO:0019843">
    <property type="term" value="F:rRNA binding"/>
    <property type="evidence" value="ECO:0007669"/>
    <property type="project" value="TreeGrafter"/>
</dbReference>
<evidence type="ECO:0000256" key="1">
    <source>
        <dbReference type="ARBA" id="ARBA00002475"/>
    </source>
</evidence>
<feature type="region of interest" description="Disordered" evidence="8">
    <location>
        <begin position="96"/>
        <end position="123"/>
    </location>
</feature>
<evidence type="ECO:0000256" key="5">
    <source>
        <dbReference type="ARBA" id="ARBA00022884"/>
    </source>
</evidence>
<dbReference type="GO" id="GO:0000463">
    <property type="term" value="P:maturation of LSU-rRNA from tricistronic rRNA transcript (SSU-rRNA, 5.8S rRNA, LSU-rRNA)"/>
    <property type="evidence" value="ECO:0007669"/>
    <property type="project" value="TreeGrafter"/>
</dbReference>
<feature type="compositionally biased region" description="Basic and acidic residues" evidence="8">
    <location>
        <begin position="412"/>
        <end position="422"/>
    </location>
</feature>
<dbReference type="InterPro" id="IPR012677">
    <property type="entry name" value="Nucleotide-bd_a/b_plait_sf"/>
</dbReference>
<dbReference type="InterPro" id="IPR000504">
    <property type="entry name" value="RRM_dom"/>
</dbReference>
<keyword evidence="11" id="KW-1185">Reference proteome</keyword>
<dbReference type="STRING" id="590646.G3BC58"/>
<accession>G3BC58</accession>